<reference evidence="3 4" key="1">
    <citation type="journal article" date="2016" name="Mol. Biol. Evol.">
        <title>Comparative Genomics of Early-Diverging Mushroom-Forming Fungi Provides Insights into the Origins of Lignocellulose Decay Capabilities.</title>
        <authorList>
            <person name="Nagy L.G."/>
            <person name="Riley R."/>
            <person name="Tritt A."/>
            <person name="Adam C."/>
            <person name="Daum C."/>
            <person name="Floudas D."/>
            <person name="Sun H."/>
            <person name="Yadav J.S."/>
            <person name="Pangilinan J."/>
            <person name="Larsson K.H."/>
            <person name="Matsuura K."/>
            <person name="Barry K."/>
            <person name="Labutti K."/>
            <person name="Kuo R."/>
            <person name="Ohm R.A."/>
            <person name="Bhattacharya S.S."/>
            <person name="Shirouzu T."/>
            <person name="Yoshinaga Y."/>
            <person name="Martin F.M."/>
            <person name="Grigoriev I.V."/>
            <person name="Hibbett D.S."/>
        </authorList>
    </citation>
    <scope>NUCLEOTIDE SEQUENCE [LARGE SCALE GENOMIC DNA]</scope>
    <source>
        <strain evidence="3 4">HHB9708</strain>
    </source>
</reference>
<evidence type="ECO:0000313" key="4">
    <source>
        <dbReference type="Proteomes" id="UP000076722"/>
    </source>
</evidence>
<dbReference type="STRING" id="1314777.A0A164XJP2"/>
<feature type="region of interest" description="Disordered" evidence="1">
    <location>
        <begin position="76"/>
        <end position="96"/>
    </location>
</feature>
<dbReference type="Proteomes" id="UP000076722">
    <property type="component" value="Unassembled WGS sequence"/>
</dbReference>
<name>A0A164XJP2_9AGAM</name>
<gene>
    <name evidence="3" type="ORF">SISNIDRAFT_483449</name>
</gene>
<evidence type="ECO:0000313" key="3">
    <source>
        <dbReference type="EMBL" id="KZS96048.1"/>
    </source>
</evidence>
<accession>A0A164XJP2</accession>
<organism evidence="3 4">
    <name type="scientific">Sistotremastrum niveocremeum HHB9708</name>
    <dbReference type="NCBI Taxonomy" id="1314777"/>
    <lineage>
        <taxon>Eukaryota</taxon>
        <taxon>Fungi</taxon>
        <taxon>Dikarya</taxon>
        <taxon>Basidiomycota</taxon>
        <taxon>Agaricomycotina</taxon>
        <taxon>Agaricomycetes</taxon>
        <taxon>Sistotremastrales</taxon>
        <taxon>Sistotremastraceae</taxon>
        <taxon>Sertulicium</taxon>
        <taxon>Sertulicium niveocremeum</taxon>
    </lineage>
</organism>
<dbReference type="EMBL" id="KV419400">
    <property type="protein sequence ID" value="KZS96048.1"/>
    <property type="molecule type" value="Genomic_DNA"/>
</dbReference>
<sequence>MGPKLSPKRFWAAIRNFIRRPDTHNLQDTSTINIPIPSTPRTPQDIAVAALPPHELILLSFGHQFGAPRRLDLQRGESPFTASTGSGSGSGSGSSTAQLPGVHIMYDVRSMANVPRRIKQTYNGTSKTLQQILFADPKAREIYSATLQSITEYIVLTVNSEQYKDDQRLLIFVGVGCELGRHRGVAVVDRLAVDLQDAFSTSTPRWNVQVVHRDLWRGSTNDGTRKRRKGAG</sequence>
<evidence type="ECO:0000259" key="2">
    <source>
        <dbReference type="Pfam" id="PF22740"/>
    </source>
</evidence>
<feature type="domain" description="RapZ C-terminal" evidence="2">
    <location>
        <begin position="102"/>
        <end position="215"/>
    </location>
</feature>
<dbReference type="AlphaFoldDB" id="A0A164XJP2"/>
<evidence type="ECO:0000256" key="1">
    <source>
        <dbReference type="SAM" id="MobiDB-lite"/>
    </source>
</evidence>
<keyword evidence="4" id="KW-1185">Reference proteome</keyword>
<dbReference type="Pfam" id="PF22740">
    <property type="entry name" value="PapZ_C"/>
    <property type="match status" value="1"/>
</dbReference>
<dbReference type="InterPro" id="IPR053931">
    <property type="entry name" value="RapZ_C"/>
</dbReference>
<protein>
    <recommendedName>
        <fullName evidence="2">RapZ C-terminal domain-containing protein</fullName>
    </recommendedName>
</protein>
<proteinExistence type="predicted"/>
<dbReference type="OrthoDB" id="10267139at2759"/>